<dbReference type="AlphaFoldDB" id="A0A395RQQ9"/>
<protein>
    <submittedName>
        <fullName evidence="2">Uncharacterized protein</fullName>
    </submittedName>
</protein>
<feature type="signal peptide" evidence="1">
    <location>
        <begin position="1"/>
        <end position="17"/>
    </location>
</feature>
<gene>
    <name evidence="2" type="ORF">FLONG3_10336</name>
</gene>
<sequence>MKFATVLTATLASYALTSPIVVTPSVAKTLSARGLPAEFTPHIGVTIPSGSKKIPRALSDRIRRVSGDQDSVLKLMDFVVGRVRAECDDINTSIKAVKFEGLRDEAVAITVRTMNNIRTLLSKTVSNLDTTPDMTLTQEERRKLVDDVYTITNELFSTTQDYVETLGGAAGGRSLSRTAHMLTDVLDSITTIDKEVASELSRKLTPIFSGITGRDEDDLLNVIVSPVTSFLSSIKLDEAPATTCSQDCSRNQNEDLK</sequence>
<evidence type="ECO:0000313" key="3">
    <source>
        <dbReference type="Proteomes" id="UP000266234"/>
    </source>
</evidence>
<feature type="chain" id="PRO_5017364112" evidence="1">
    <location>
        <begin position="18"/>
        <end position="257"/>
    </location>
</feature>
<comment type="caution">
    <text evidence="2">The sequence shown here is derived from an EMBL/GenBank/DDBJ whole genome shotgun (WGS) entry which is preliminary data.</text>
</comment>
<proteinExistence type="predicted"/>
<evidence type="ECO:0000256" key="1">
    <source>
        <dbReference type="SAM" id="SignalP"/>
    </source>
</evidence>
<dbReference type="Proteomes" id="UP000266234">
    <property type="component" value="Unassembled WGS sequence"/>
</dbReference>
<accession>A0A395RQQ9</accession>
<reference evidence="2 3" key="1">
    <citation type="journal article" date="2018" name="PLoS Pathog.">
        <title>Evolution of structural diversity of trichothecenes, a family of toxins produced by plant pathogenic and entomopathogenic fungi.</title>
        <authorList>
            <person name="Proctor R.H."/>
            <person name="McCormick S.P."/>
            <person name="Kim H.S."/>
            <person name="Cardoza R.E."/>
            <person name="Stanley A.M."/>
            <person name="Lindo L."/>
            <person name="Kelly A."/>
            <person name="Brown D.W."/>
            <person name="Lee T."/>
            <person name="Vaughan M.M."/>
            <person name="Alexander N.J."/>
            <person name="Busman M."/>
            <person name="Gutierrez S."/>
        </authorList>
    </citation>
    <scope>NUCLEOTIDE SEQUENCE [LARGE SCALE GENOMIC DNA]</scope>
    <source>
        <strain evidence="2 3">NRRL 20695</strain>
    </source>
</reference>
<keyword evidence="1" id="KW-0732">Signal</keyword>
<evidence type="ECO:0000313" key="2">
    <source>
        <dbReference type="EMBL" id="RGP62109.1"/>
    </source>
</evidence>
<organism evidence="2 3">
    <name type="scientific">Fusarium longipes</name>
    <dbReference type="NCBI Taxonomy" id="694270"/>
    <lineage>
        <taxon>Eukaryota</taxon>
        <taxon>Fungi</taxon>
        <taxon>Dikarya</taxon>
        <taxon>Ascomycota</taxon>
        <taxon>Pezizomycotina</taxon>
        <taxon>Sordariomycetes</taxon>
        <taxon>Hypocreomycetidae</taxon>
        <taxon>Hypocreales</taxon>
        <taxon>Nectriaceae</taxon>
        <taxon>Fusarium</taxon>
    </lineage>
</organism>
<keyword evidence="3" id="KW-1185">Reference proteome</keyword>
<dbReference type="EMBL" id="PXOG01000295">
    <property type="protein sequence ID" value="RGP62109.1"/>
    <property type="molecule type" value="Genomic_DNA"/>
</dbReference>
<dbReference type="OrthoDB" id="5095628at2759"/>
<name>A0A395RQQ9_9HYPO</name>